<dbReference type="InterPro" id="IPR011333">
    <property type="entry name" value="SKP1/BTB/POZ_sf"/>
</dbReference>
<dbReference type="AlphaFoldDB" id="A0A4Q9QAC9"/>
<protein>
    <submittedName>
        <fullName evidence="2">Uncharacterized protein</fullName>
    </submittedName>
</protein>
<organism evidence="2 3">
    <name type="scientific">Dichomitus squalens</name>
    <dbReference type="NCBI Taxonomy" id="114155"/>
    <lineage>
        <taxon>Eukaryota</taxon>
        <taxon>Fungi</taxon>
        <taxon>Dikarya</taxon>
        <taxon>Basidiomycota</taxon>
        <taxon>Agaricomycotina</taxon>
        <taxon>Agaricomycetes</taxon>
        <taxon>Polyporales</taxon>
        <taxon>Polyporaceae</taxon>
        <taxon>Dichomitus</taxon>
    </lineage>
</organism>
<feature type="region of interest" description="Disordered" evidence="1">
    <location>
        <begin position="257"/>
        <end position="278"/>
    </location>
</feature>
<dbReference type="EMBL" id="ML145086">
    <property type="protein sequence ID" value="TBU64515.1"/>
    <property type="molecule type" value="Genomic_DNA"/>
</dbReference>
<evidence type="ECO:0000256" key="1">
    <source>
        <dbReference type="SAM" id="MobiDB-lite"/>
    </source>
</evidence>
<feature type="compositionally biased region" description="Basic and acidic residues" evidence="1">
    <location>
        <begin position="257"/>
        <end position="274"/>
    </location>
</feature>
<proteinExistence type="predicted"/>
<accession>A0A4Q9QAC9</accession>
<keyword evidence="3" id="KW-1185">Reference proteome</keyword>
<name>A0A4Q9QAC9_9APHY</name>
<feature type="compositionally biased region" description="Polar residues" evidence="1">
    <location>
        <begin position="179"/>
        <end position="191"/>
    </location>
</feature>
<dbReference type="Gene3D" id="3.30.710.10">
    <property type="entry name" value="Potassium Channel Kv1.1, Chain A"/>
    <property type="match status" value="1"/>
</dbReference>
<feature type="compositionally biased region" description="Basic and acidic residues" evidence="1">
    <location>
        <begin position="204"/>
        <end position="217"/>
    </location>
</feature>
<feature type="compositionally biased region" description="Basic residues" evidence="1">
    <location>
        <begin position="25"/>
        <end position="35"/>
    </location>
</feature>
<evidence type="ECO:0000313" key="2">
    <source>
        <dbReference type="EMBL" id="TBU64515.1"/>
    </source>
</evidence>
<feature type="region of interest" description="Disordered" evidence="1">
    <location>
        <begin position="179"/>
        <end position="220"/>
    </location>
</feature>
<sequence length="382" mass="42655">MDPLLLLETRVRTASTLTGKNSAKPAKRAKGKRTTIRASAADSHDISPPMDTATREEVSQYAMLASIEGKAFEDVKFYSFSRLSRSGRVDTPRALFGNSALIRKASSHFDFVLIGKGFSESGITNMDAPYPSSRPPFTEDYDYVSDSDLEEELLESDDEDSSETLIFKDSIGSLHTLSTTAKRGKDQSSGLEDTDGGAGEIDGTTEKRDPPVQDQTKEGNLTRQGRVVFIEDIAYRTWKAFVFYAYSGRLSFASLKSQERARPDRSKRNQKDFFEPPPCSPKSMYRLAEKYGIESLKEEALKDIQSKLSPHNILTELFSSFTILHPGVQAIEIDYLRDHIRDPSIIERLPTWFQYLEDGELPRGAASVLASVVVKVACRKAY</sequence>
<evidence type="ECO:0000313" key="3">
    <source>
        <dbReference type="Proteomes" id="UP000292082"/>
    </source>
</evidence>
<feature type="region of interest" description="Disordered" evidence="1">
    <location>
        <begin position="18"/>
        <end position="51"/>
    </location>
</feature>
<reference evidence="2 3" key="1">
    <citation type="submission" date="2019-01" db="EMBL/GenBank/DDBJ databases">
        <title>Draft genome sequences of three monokaryotic isolates of the white-rot basidiomycete fungus Dichomitus squalens.</title>
        <authorList>
            <consortium name="DOE Joint Genome Institute"/>
            <person name="Lopez S.C."/>
            <person name="Andreopoulos B."/>
            <person name="Pangilinan J."/>
            <person name="Lipzen A."/>
            <person name="Riley R."/>
            <person name="Ahrendt S."/>
            <person name="Ng V."/>
            <person name="Barry K."/>
            <person name="Daum C."/>
            <person name="Grigoriev I.V."/>
            <person name="Hilden K.S."/>
            <person name="Makela M.R."/>
            <person name="de Vries R.P."/>
        </authorList>
    </citation>
    <scope>NUCLEOTIDE SEQUENCE [LARGE SCALE GENOMIC DNA]</scope>
    <source>
        <strain evidence="2 3">CBS 464.89</strain>
    </source>
</reference>
<dbReference type="Proteomes" id="UP000292082">
    <property type="component" value="Unassembled WGS sequence"/>
</dbReference>
<gene>
    <name evidence="2" type="ORF">BD310DRAFT_914786</name>
</gene>